<feature type="transmembrane region" description="Helical" evidence="5">
    <location>
        <begin position="205"/>
        <end position="224"/>
    </location>
</feature>
<dbReference type="InterPro" id="IPR005828">
    <property type="entry name" value="MFS_sugar_transport-like"/>
</dbReference>
<evidence type="ECO:0000313" key="7">
    <source>
        <dbReference type="EMBL" id="RUS29624.1"/>
    </source>
</evidence>
<dbReference type="Pfam" id="PF00083">
    <property type="entry name" value="Sugar_tr"/>
    <property type="match status" value="1"/>
</dbReference>
<evidence type="ECO:0000256" key="1">
    <source>
        <dbReference type="ARBA" id="ARBA00004141"/>
    </source>
</evidence>
<dbReference type="InterPro" id="IPR036259">
    <property type="entry name" value="MFS_trans_sf"/>
</dbReference>
<evidence type="ECO:0000256" key="3">
    <source>
        <dbReference type="ARBA" id="ARBA00022989"/>
    </source>
</evidence>
<feature type="transmembrane region" description="Helical" evidence="5">
    <location>
        <begin position="305"/>
        <end position="329"/>
    </location>
</feature>
<dbReference type="PANTHER" id="PTHR24064">
    <property type="entry name" value="SOLUTE CARRIER FAMILY 22 MEMBER"/>
    <property type="match status" value="1"/>
</dbReference>
<gene>
    <name evidence="7" type="ORF">BC938DRAFT_480437</name>
</gene>
<dbReference type="Gene3D" id="1.20.1250.20">
    <property type="entry name" value="MFS general substrate transporter like domains"/>
    <property type="match status" value="2"/>
</dbReference>
<keyword evidence="4 5" id="KW-0472">Membrane</keyword>
<feature type="domain" description="Major facilitator superfamily (MFS) profile" evidence="6">
    <location>
        <begin position="34"/>
        <end position="496"/>
    </location>
</feature>
<protein>
    <submittedName>
        <fullName evidence="7">Phosphate transporter</fullName>
    </submittedName>
</protein>
<dbReference type="InterPro" id="IPR005829">
    <property type="entry name" value="Sugar_transporter_CS"/>
</dbReference>
<feature type="transmembrane region" description="Helical" evidence="5">
    <location>
        <begin position="78"/>
        <end position="97"/>
    </location>
</feature>
<evidence type="ECO:0000256" key="4">
    <source>
        <dbReference type="ARBA" id="ARBA00023136"/>
    </source>
</evidence>
<reference evidence="7 8" key="1">
    <citation type="journal article" date="2018" name="New Phytol.">
        <title>Phylogenomics of Endogonaceae and evolution of mycorrhizas within Mucoromycota.</title>
        <authorList>
            <person name="Chang Y."/>
            <person name="Desiro A."/>
            <person name="Na H."/>
            <person name="Sandor L."/>
            <person name="Lipzen A."/>
            <person name="Clum A."/>
            <person name="Barry K."/>
            <person name="Grigoriev I.V."/>
            <person name="Martin F.M."/>
            <person name="Stajich J.E."/>
            <person name="Smith M.E."/>
            <person name="Bonito G."/>
            <person name="Spatafora J.W."/>
        </authorList>
    </citation>
    <scope>NUCLEOTIDE SEQUENCE [LARGE SCALE GENOMIC DNA]</scope>
    <source>
        <strain evidence="7 8">AD002</strain>
    </source>
</reference>
<keyword evidence="3 5" id="KW-1133">Transmembrane helix</keyword>
<dbReference type="EMBL" id="RBNJ01004913">
    <property type="protein sequence ID" value="RUS29624.1"/>
    <property type="molecule type" value="Genomic_DNA"/>
</dbReference>
<feature type="transmembrane region" description="Helical" evidence="5">
    <location>
        <begin position="341"/>
        <end position="363"/>
    </location>
</feature>
<feature type="transmembrane region" description="Helical" evidence="5">
    <location>
        <begin position="165"/>
        <end position="193"/>
    </location>
</feature>
<dbReference type="CDD" id="cd17364">
    <property type="entry name" value="MFS_PhT"/>
    <property type="match status" value="1"/>
</dbReference>
<proteinExistence type="predicted"/>
<feature type="transmembrane region" description="Helical" evidence="5">
    <location>
        <begin position="109"/>
        <end position="127"/>
    </location>
</feature>
<dbReference type="PROSITE" id="PS50850">
    <property type="entry name" value="MFS"/>
    <property type="match status" value="1"/>
</dbReference>
<sequence>MSTIHREEFKSDLSASPVLQTLEQSNFNRNHLKAVVVSGVGFLADMYDLFSINIILPMIGFVYFSGNKNTIPTDLNSLLTAAATVGAILGQLVFGFLSDRLGRKRMYGIELLIVFVATLGACLASNTGGGVSIIAVLGFWRVVQGVGIGAATISAEFSNRTRRGAMLAAVFSMQGVGILLSSFIGIIFLQIFKGAIEQDVNAMDHVWRIITVFGVVPAAFALYYRLTIPESPRYTLKVLKDSETAERDVAKFFHSGSKPSDASNNATAPVARHASAQPAFKPTWRKFRAYFGQSKNAKILIGTSLSWFLIDIAVYGLGLNNSLIIQAIGFAPSNAEPFQKVWLILLGNLIVSLLGNVPGYFIAIPLVEIVGRRRLQLVSFAVLTVIYIVLAVAYNQILQTSVALFMVIYTLGQFFIQCGPNSTTFIIPVEVFPTQWRSTGHGISAAAGKLGAAIASYGFGRLAQPSSLGVEGTLGILAGVMFCGTLVTYFLVPETKGLVLPEDVGDEHNEDI</sequence>
<evidence type="ECO:0000259" key="6">
    <source>
        <dbReference type="PROSITE" id="PS50850"/>
    </source>
</evidence>
<comment type="subcellular location">
    <subcellularLocation>
        <location evidence="1">Membrane</location>
        <topology evidence="1">Multi-pass membrane protein</topology>
    </subcellularLocation>
</comment>
<dbReference type="InterPro" id="IPR020846">
    <property type="entry name" value="MFS_dom"/>
</dbReference>
<keyword evidence="8" id="KW-1185">Reference proteome</keyword>
<feature type="transmembrane region" description="Helical" evidence="5">
    <location>
        <begin position="474"/>
        <end position="492"/>
    </location>
</feature>
<dbReference type="SUPFAM" id="SSF103473">
    <property type="entry name" value="MFS general substrate transporter"/>
    <property type="match status" value="1"/>
</dbReference>
<dbReference type="AlphaFoldDB" id="A0A433QIQ8"/>
<dbReference type="PROSITE" id="PS00216">
    <property type="entry name" value="SUGAR_TRANSPORT_1"/>
    <property type="match status" value="1"/>
</dbReference>
<name>A0A433QIQ8_9FUNG</name>
<keyword evidence="2 5" id="KW-0812">Transmembrane</keyword>
<evidence type="ECO:0000313" key="8">
    <source>
        <dbReference type="Proteomes" id="UP000274822"/>
    </source>
</evidence>
<comment type="caution">
    <text evidence="7">The sequence shown here is derived from an EMBL/GenBank/DDBJ whole genome shotgun (WGS) entry which is preliminary data.</text>
</comment>
<dbReference type="GO" id="GO:0022857">
    <property type="term" value="F:transmembrane transporter activity"/>
    <property type="evidence" value="ECO:0007669"/>
    <property type="project" value="InterPro"/>
</dbReference>
<feature type="transmembrane region" description="Helical" evidence="5">
    <location>
        <begin position="375"/>
        <end position="394"/>
    </location>
</feature>
<evidence type="ECO:0000256" key="2">
    <source>
        <dbReference type="ARBA" id="ARBA00022692"/>
    </source>
</evidence>
<accession>A0A433QIQ8</accession>
<dbReference type="GO" id="GO:0016020">
    <property type="term" value="C:membrane"/>
    <property type="evidence" value="ECO:0007669"/>
    <property type="project" value="UniProtKB-SubCell"/>
</dbReference>
<organism evidence="7 8">
    <name type="scientific">Jimgerdemannia flammicorona</name>
    <dbReference type="NCBI Taxonomy" id="994334"/>
    <lineage>
        <taxon>Eukaryota</taxon>
        <taxon>Fungi</taxon>
        <taxon>Fungi incertae sedis</taxon>
        <taxon>Mucoromycota</taxon>
        <taxon>Mucoromycotina</taxon>
        <taxon>Endogonomycetes</taxon>
        <taxon>Endogonales</taxon>
        <taxon>Endogonaceae</taxon>
        <taxon>Jimgerdemannia</taxon>
    </lineage>
</organism>
<feature type="transmembrane region" description="Helical" evidence="5">
    <location>
        <begin position="133"/>
        <end position="153"/>
    </location>
</feature>
<dbReference type="Proteomes" id="UP000274822">
    <property type="component" value="Unassembled WGS sequence"/>
</dbReference>
<evidence type="ECO:0000256" key="5">
    <source>
        <dbReference type="SAM" id="Phobius"/>
    </source>
</evidence>